<feature type="chain" id="PRO_5046267110" description="Gram-positive cocci surface proteins LPxTG domain-containing protein" evidence="2">
    <location>
        <begin position="30"/>
        <end position="121"/>
    </location>
</feature>
<evidence type="ECO:0000313" key="3">
    <source>
        <dbReference type="EMBL" id="MBO0455079.1"/>
    </source>
</evidence>
<evidence type="ECO:0000256" key="1">
    <source>
        <dbReference type="SAM" id="Phobius"/>
    </source>
</evidence>
<keyword evidence="4" id="KW-1185">Reference proteome</keyword>
<comment type="caution">
    <text evidence="3">The sequence shown here is derived from an EMBL/GenBank/DDBJ whole genome shotgun (WGS) entry which is preliminary data.</text>
</comment>
<gene>
    <name evidence="3" type="ORF">JZO85_22755</name>
</gene>
<evidence type="ECO:0000256" key="2">
    <source>
        <dbReference type="SAM" id="SignalP"/>
    </source>
</evidence>
<dbReference type="EMBL" id="JAFLVR010000088">
    <property type="protein sequence ID" value="MBO0455079.1"/>
    <property type="molecule type" value="Genomic_DNA"/>
</dbReference>
<sequence>MKKKKRGTFLLIGLVSSVFLLMSPTKTCADSTSTTAFSITFSAQEAAGDNDHLSDLPVIKTVMSKKSYAVSYGVQTKQKRLPMTGEEYNVVLYRLGWITLLGVFLFFFIGSYARKGEKDRG</sequence>
<feature type="signal peptide" evidence="2">
    <location>
        <begin position="1"/>
        <end position="29"/>
    </location>
</feature>
<accession>A0ABS3HNP3</accession>
<organism evidence="3 4">
    <name type="scientific">Candidatus Enterococcus murrayae</name>
    <dbReference type="NCBI Taxonomy" id="2815321"/>
    <lineage>
        <taxon>Bacteria</taxon>
        <taxon>Bacillati</taxon>
        <taxon>Bacillota</taxon>
        <taxon>Bacilli</taxon>
        <taxon>Lactobacillales</taxon>
        <taxon>Enterococcaceae</taxon>
        <taxon>Enterococcus</taxon>
    </lineage>
</organism>
<keyword evidence="1" id="KW-1133">Transmembrane helix</keyword>
<dbReference type="RefSeq" id="WP_207110797.1">
    <property type="nucleotide sequence ID" value="NZ_JAFLVR010000088.1"/>
</dbReference>
<name>A0ABS3HNP3_9ENTE</name>
<evidence type="ECO:0008006" key="5">
    <source>
        <dbReference type="Google" id="ProtNLM"/>
    </source>
</evidence>
<protein>
    <recommendedName>
        <fullName evidence="5">Gram-positive cocci surface proteins LPxTG domain-containing protein</fullName>
    </recommendedName>
</protein>
<reference evidence="3 4" key="1">
    <citation type="submission" date="2021-03" db="EMBL/GenBank/DDBJ databases">
        <title>Enterococcal diversity collection.</title>
        <authorList>
            <person name="Gilmore M.S."/>
            <person name="Schwartzman J."/>
            <person name="Van Tyne D."/>
            <person name="Martin M."/>
            <person name="Earl A.M."/>
            <person name="Manson A.L."/>
            <person name="Straub T."/>
            <person name="Salamzade R."/>
            <person name="Saavedra J."/>
            <person name="Lebreton F."/>
            <person name="Prichula J."/>
            <person name="Schaufler K."/>
            <person name="Gaca A."/>
            <person name="Sgardioli B."/>
            <person name="Wagenaar J."/>
            <person name="Strong T."/>
        </authorList>
    </citation>
    <scope>NUCLEOTIDE SEQUENCE [LARGE SCALE GENOMIC DNA]</scope>
    <source>
        <strain evidence="3 4">MJM16</strain>
    </source>
</reference>
<dbReference type="Proteomes" id="UP000664495">
    <property type="component" value="Unassembled WGS sequence"/>
</dbReference>
<proteinExistence type="predicted"/>
<keyword evidence="2" id="KW-0732">Signal</keyword>
<evidence type="ECO:0000313" key="4">
    <source>
        <dbReference type="Proteomes" id="UP000664495"/>
    </source>
</evidence>
<keyword evidence="1" id="KW-0472">Membrane</keyword>
<feature type="transmembrane region" description="Helical" evidence="1">
    <location>
        <begin position="91"/>
        <end position="113"/>
    </location>
</feature>
<keyword evidence="1" id="KW-0812">Transmembrane</keyword>